<gene>
    <name evidence="2" type="ORF">BDY17DRAFT_111777</name>
</gene>
<dbReference type="PANTHER" id="PTHR37017:SF11">
    <property type="entry name" value="ESTERASE_LIPASE_THIOESTERASE DOMAIN-CONTAINING PROTEIN"/>
    <property type="match status" value="1"/>
</dbReference>
<dbReference type="RefSeq" id="XP_033592369.1">
    <property type="nucleotide sequence ID" value="XM_033729224.1"/>
</dbReference>
<dbReference type="InterPro" id="IPR000073">
    <property type="entry name" value="AB_hydrolase_1"/>
</dbReference>
<evidence type="ECO:0000313" key="3">
    <source>
        <dbReference type="Proteomes" id="UP000799767"/>
    </source>
</evidence>
<keyword evidence="3" id="KW-1185">Reference proteome</keyword>
<proteinExistence type="predicted"/>
<dbReference type="PANTHER" id="PTHR37017">
    <property type="entry name" value="AB HYDROLASE-1 DOMAIN-CONTAINING PROTEIN-RELATED"/>
    <property type="match status" value="1"/>
</dbReference>
<protein>
    <submittedName>
        <fullName evidence="2">Alpha/Beta hydrolase protein</fullName>
    </submittedName>
</protein>
<feature type="domain" description="AB hydrolase-1" evidence="1">
    <location>
        <begin position="8"/>
        <end position="228"/>
    </location>
</feature>
<dbReference type="InterPro" id="IPR052897">
    <property type="entry name" value="Sec-Metab_Biosynth_Hydrolase"/>
</dbReference>
<dbReference type="Proteomes" id="UP000799767">
    <property type="component" value="Unassembled WGS sequence"/>
</dbReference>
<evidence type="ECO:0000259" key="1">
    <source>
        <dbReference type="Pfam" id="PF12697"/>
    </source>
</evidence>
<reference evidence="2" key="1">
    <citation type="journal article" date="2020" name="Stud. Mycol.">
        <title>101 Dothideomycetes genomes: a test case for predicting lifestyles and emergence of pathogens.</title>
        <authorList>
            <person name="Haridas S."/>
            <person name="Albert R."/>
            <person name="Binder M."/>
            <person name="Bloem J."/>
            <person name="Labutti K."/>
            <person name="Salamov A."/>
            <person name="Andreopoulos B."/>
            <person name="Baker S."/>
            <person name="Barry K."/>
            <person name="Bills G."/>
            <person name="Bluhm B."/>
            <person name="Cannon C."/>
            <person name="Castanera R."/>
            <person name="Culley D."/>
            <person name="Daum C."/>
            <person name="Ezra D."/>
            <person name="Gonzalez J."/>
            <person name="Henrissat B."/>
            <person name="Kuo A."/>
            <person name="Liang C."/>
            <person name="Lipzen A."/>
            <person name="Lutzoni F."/>
            <person name="Magnuson J."/>
            <person name="Mondo S."/>
            <person name="Nolan M."/>
            <person name="Ohm R."/>
            <person name="Pangilinan J."/>
            <person name="Park H.-J."/>
            <person name="Ramirez L."/>
            <person name="Alfaro M."/>
            <person name="Sun H."/>
            <person name="Tritt A."/>
            <person name="Yoshinaga Y."/>
            <person name="Zwiers L.-H."/>
            <person name="Turgeon B."/>
            <person name="Goodwin S."/>
            <person name="Spatafora J."/>
            <person name="Crous P."/>
            <person name="Grigoriev I."/>
        </authorList>
    </citation>
    <scope>NUCLEOTIDE SEQUENCE</scope>
    <source>
        <strain evidence="2">CBS 113389</strain>
    </source>
</reference>
<dbReference type="EMBL" id="MU001633">
    <property type="protein sequence ID" value="KAF2485800.1"/>
    <property type="molecule type" value="Genomic_DNA"/>
</dbReference>
<dbReference type="Pfam" id="PF12697">
    <property type="entry name" value="Abhydrolase_6"/>
    <property type="match status" value="1"/>
</dbReference>
<dbReference type="GO" id="GO:0016787">
    <property type="term" value="F:hydrolase activity"/>
    <property type="evidence" value="ECO:0007669"/>
    <property type="project" value="UniProtKB-KW"/>
</dbReference>
<keyword evidence="2" id="KW-0378">Hydrolase</keyword>
<name>A0A6A6Q067_9PEZI</name>
<dbReference type="GeneID" id="54470226"/>
<dbReference type="AlphaFoldDB" id="A0A6A6Q067"/>
<dbReference type="SUPFAM" id="SSF53474">
    <property type="entry name" value="alpha/beta-Hydrolases"/>
    <property type="match status" value="1"/>
</dbReference>
<sequence>MASKPPTIIFVVGAWHTDFHLRLIKPDLEKYGYRVLPITLRTSIKSTPAPTLQDNAADILQAMQREANAGNPFVLLGHSVAGLSTTLAANEFLATATPQHKALFVHYVWIACFLNGHRIAPYLTWASTTEDGAWIEVKDPHATFYNDMSIADAQPYIDALEANVAAWPPEYGDAYKSVQGTYLLCLNDRAIPPEEVQRLEAQENGMRIVELKADHVPFVSHPEETAEALHNALKRG</sequence>
<accession>A0A6A6Q067</accession>
<dbReference type="OrthoDB" id="1263307at2759"/>
<organism evidence="2 3">
    <name type="scientific">Neohortaea acidophila</name>
    <dbReference type="NCBI Taxonomy" id="245834"/>
    <lineage>
        <taxon>Eukaryota</taxon>
        <taxon>Fungi</taxon>
        <taxon>Dikarya</taxon>
        <taxon>Ascomycota</taxon>
        <taxon>Pezizomycotina</taxon>
        <taxon>Dothideomycetes</taxon>
        <taxon>Dothideomycetidae</taxon>
        <taxon>Mycosphaerellales</taxon>
        <taxon>Teratosphaeriaceae</taxon>
        <taxon>Neohortaea</taxon>
    </lineage>
</organism>
<dbReference type="InterPro" id="IPR029058">
    <property type="entry name" value="AB_hydrolase_fold"/>
</dbReference>
<evidence type="ECO:0000313" key="2">
    <source>
        <dbReference type="EMBL" id="KAF2485800.1"/>
    </source>
</evidence>
<dbReference type="Gene3D" id="3.40.50.1820">
    <property type="entry name" value="alpha/beta hydrolase"/>
    <property type="match status" value="1"/>
</dbReference>